<evidence type="ECO:0000313" key="1">
    <source>
        <dbReference type="EMBL" id="CAF1531485.1"/>
    </source>
</evidence>
<comment type="caution">
    <text evidence="1">The sequence shown here is derived from an EMBL/GenBank/DDBJ whole genome shotgun (WGS) entry which is preliminary data.</text>
</comment>
<name>A0A815VDC4_9BILA</name>
<proteinExistence type="predicted"/>
<dbReference type="Proteomes" id="UP000663882">
    <property type="component" value="Unassembled WGS sequence"/>
</dbReference>
<feature type="non-terminal residue" evidence="1">
    <location>
        <position position="48"/>
    </location>
</feature>
<dbReference type="EMBL" id="CAJNOO010020004">
    <property type="protein sequence ID" value="CAF1531485.1"/>
    <property type="molecule type" value="Genomic_DNA"/>
</dbReference>
<feature type="non-terminal residue" evidence="1">
    <location>
        <position position="1"/>
    </location>
</feature>
<evidence type="ECO:0000313" key="2">
    <source>
        <dbReference type="Proteomes" id="UP000663882"/>
    </source>
</evidence>
<protein>
    <submittedName>
        <fullName evidence="1">Uncharacterized protein</fullName>
    </submittedName>
</protein>
<gene>
    <name evidence="1" type="ORF">RFH988_LOCUS39493</name>
</gene>
<accession>A0A815VDC4</accession>
<dbReference type="OrthoDB" id="10441600at2759"/>
<reference evidence="1" key="1">
    <citation type="submission" date="2021-02" db="EMBL/GenBank/DDBJ databases">
        <authorList>
            <person name="Nowell W R."/>
        </authorList>
    </citation>
    <scope>NUCLEOTIDE SEQUENCE</scope>
</reference>
<organism evidence="1 2">
    <name type="scientific">Rotaria sordida</name>
    <dbReference type="NCBI Taxonomy" id="392033"/>
    <lineage>
        <taxon>Eukaryota</taxon>
        <taxon>Metazoa</taxon>
        <taxon>Spiralia</taxon>
        <taxon>Gnathifera</taxon>
        <taxon>Rotifera</taxon>
        <taxon>Eurotatoria</taxon>
        <taxon>Bdelloidea</taxon>
        <taxon>Philodinida</taxon>
        <taxon>Philodinidae</taxon>
        <taxon>Rotaria</taxon>
    </lineage>
</organism>
<sequence>NNCSPSRTNQQVINKCYCSFDEKFPTKCKEFLRSLKCLERHEIELIPS</sequence>
<dbReference type="AlphaFoldDB" id="A0A815VDC4"/>